<dbReference type="Proteomes" id="UP000188929">
    <property type="component" value="Unassembled WGS sequence"/>
</dbReference>
<dbReference type="SMART" id="SM00267">
    <property type="entry name" value="GGDEF"/>
    <property type="match status" value="1"/>
</dbReference>
<dbReference type="RefSeq" id="WP_076815301.1">
    <property type="nucleotide sequence ID" value="NZ_MOMC01000015.1"/>
</dbReference>
<dbReference type="SUPFAM" id="SSF141868">
    <property type="entry name" value="EAL domain-like"/>
    <property type="match status" value="1"/>
</dbReference>
<dbReference type="InterPro" id="IPR029787">
    <property type="entry name" value="Nucleotide_cyclase"/>
</dbReference>
<dbReference type="NCBIfam" id="TIGR00254">
    <property type="entry name" value="GGDEF"/>
    <property type="match status" value="1"/>
</dbReference>
<dbReference type="PROSITE" id="PS50887">
    <property type="entry name" value="GGDEF"/>
    <property type="match status" value="1"/>
</dbReference>
<dbReference type="PROSITE" id="PS50883">
    <property type="entry name" value="EAL"/>
    <property type="match status" value="1"/>
</dbReference>
<dbReference type="Pfam" id="PF00563">
    <property type="entry name" value="EAL"/>
    <property type="match status" value="1"/>
</dbReference>
<sequence>MSYSPIHGSPAEETAAGVLATVLDTTSQVLAARRLVCLREIAVAVAGGRGRRAVCGAAAAALDRFRDDLPFGVILLHEPRMRPALRPMGTWGLADERVALGSLGVLDDEPPNDLAGVLASGQMGVVDHLPGSFPVRVDESPPAGSLVILPLTQDAEGRPIGLVLAGISSRLVLDPEYLDFVDLVAGQIAAAVTRARTDEAQRAKAADALYRAWHDPLTGLLNRPALLDRLDRGLRRAGRDQRIIGVLFLDLDGFKSVNDTLGHQAGDDLLRTVATRLSGVVRPGDVVGRLAGDEFVVLCEGADGPEDLLTVGKRVLTALDEPIELGRTVQLGGSVGIAWSGPELADAEELLNAADMAMYAAKKSGSGRCVAYDERIRAALAAKLQETTELRRAVNSDELQLRVAPIESRDSAVVGFEAIPCWRHPDLGSVGPEGIEPVARDARLTGDIDRWVVENIARTTPTAHGAQLWVRMSEPGATDSRLRRALIDLVPALRAAGTPVLTVLLPDQLVQRDHRLADMIAAELDTAGVTVGVDFTDTDPVGTATDDIMPSKIRIVRLGARHVHGVDRSGVSRAILAGTVRFAHLLDLRVAVRSVDTPQELATVRALHCDLIQGAAVGTATPVQDNGQR</sequence>
<evidence type="ECO:0000259" key="1">
    <source>
        <dbReference type="PROSITE" id="PS50883"/>
    </source>
</evidence>
<protein>
    <recommendedName>
        <fullName evidence="5">GGDEF-domain containing protein</fullName>
    </recommendedName>
</protein>
<dbReference type="InterPro" id="IPR052155">
    <property type="entry name" value="Biofilm_reg_signaling"/>
</dbReference>
<reference evidence="4" key="1">
    <citation type="submission" date="2016-10" db="EMBL/GenBank/DDBJ databases">
        <title>Frankia sp. NRRL B-16386 Genome sequencing.</title>
        <authorList>
            <person name="Ghodhbane-Gtari F."/>
            <person name="Swanson E."/>
            <person name="Gueddou A."/>
            <person name="Hezbri K."/>
            <person name="Ktari K."/>
            <person name="Nouioui I."/>
            <person name="Morris K."/>
            <person name="Simpson S."/>
            <person name="Abebe-Akele F."/>
            <person name="Thomas K."/>
            <person name="Gtari M."/>
            <person name="Tisa L.S."/>
        </authorList>
    </citation>
    <scope>NUCLEOTIDE SEQUENCE [LARGE SCALE GENOMIC DNA]</scope>
    <source>
        <strain evidence="4">NRRL B-16386</strain>
    </source>
</reference>
<dbReference type="InterPro" id="IPR001633">
    <property type="entry name" value="EAL_dom"/>
</dbReference>
<dbReference type="Gene3D" id="3.20.20.450">
    <property type="entry name" value="EAL domain"/>
    <property type="match status" value="1"/>
</dbReference>
<dbReference type="InterPro" id="IPR000160">
    <property type="entry name" value="GGDEF_dom"/>
</dbReference>
<dbReference type="PANTHER" id="PTHR44757:SF2">
    <property type="entry name" value="BIOFILM ARCHITECTURE MAINTENANCE PROTEIN MBAA"/>
    <property type="match status" value="1"/>
</dbReference>
<dbReference type="InterPro" id="IPR029016">
    <property type="entry name" value="GAF-like_dom_sf"/>
</dbReference>
<dbReference type="PANTHER" id="PTHR44757">
    <property type="entry name" value="DIGUANYLATE CYCLASE DGCP"/>
    <property type="match status" value="1"/>
</dbReference>
<evidence type="ECO:0000313" key="3">
    <source>
        <dbReference type="EMBL" id="ONH31718.1"/>
    </source>
</evidence>
<evidence type="ECO:0000259" key="2">
    <source>
        <dbReference type="PROSITE" id="PS50887"/>
    </source>
</evidence>
<dbReference type="AlphaFoldDB" id="A0A1V2IEV6"/>
<dbReference type="SUPFAM" id="SSF55781">
    <property type="entry name" value="GAF domain-like"/>
    <property type="match status" value="1"/>
</dbReference>
<evidence type="ECO:0000313" key="4">
    <source>
        <dbReference type="Proteomes" id="UP000188929"/>
    </source>
</evidence>
<feature type="domain" description="GGDEF" evidence="2">
    <location>
        <begin position="242"/>
        <end position="374"/>
    </location>
</feature>
<dbReference type="Pfam" id="PF00990">
    <property type="entry name" value="GGDEF"/>
    <property type="match status" value="1"/>
</dbReference>
<dbReference type="SMART" id="SM00052">
    <property type="entry name" value="EAL"/>
    <property type="match status" value="1"/>
</dbReference>
<dbReference type="Gene3D" id="3.30.450.40">
    <property type="match status" value="1"/>
</dbReference>
<dbReference type="InterPro" id="IPR035919">
    <property type="entry name" value="EAL_sf"/>
</dbReference>
<dbReference type="Gene3D" id="3.30.70.270">
    <property type="match status" value="1"/>
</dbReference>
<dbReference type="STRING" id="1834516.BL253_08650"/>
<proteinExistence type="predicted"/>
<name>A0A1V2IEV6_9ACTN</name>
<dbReference type="CDD" id="cd01949">
    <property type="entry name" value="GGDEF"/>
    <property type="match status" value="1"/>
</dbReference>
<dbReference type="OrthoDB" id="23692at2"/>
<dbReference type="EMBL" id="MOMC01000015">
    <property type="protein sequence ID" value="ONH31718.1"/>
    <property type="molecule type" value="Genomic_DNA"/>
</dbReference>
<feature type="domain" description="EAL" evidence="1">
    <location>
        <begin position="383"/>
        <end position="629"/>
    </location>
</feature>
<comment type="caution">
    <text evidence="3">The sequence shown here is derived from an EMBL/GenBank/DDBJ whole genome shotgun (WGS) entry which is preliminary data.</text>
</comment>
<accession>A0A1V2IEV6</accession>
<evidence type="ECO:0008006" key="5">
    <source>
        <dbReference type="Google" id="ProtNLM"/>
    </source>
</evidence>
<organism evidence="3 4">
    <name type="scientific">Pseudofrankia asymbiotica</name>
    <dbReference type="NCBI Taxonomy" id="1834516"/>
    <lineage>
        <taxon>Bacteria</taxon>
        <taxon>Bacillati</taxon>
        <taxon>Actinomycetota</taxon>
        <taxon>Actinomycetes</taxon>
        <taxon>Frankiales</taxon>
        <taxon>Frankiaceae</taxon>
        <taxon>Pseudofrankia</taxon>
    </lineage>
</organism>
<dbReference type="SUPFAM" id="SSF55073">
    <property type="entry name" value="Nucleotide cyclase"/>
    <property type="match status" value="1"/>
</dbReference>
<keyword evidence="4" id="KW-1185">Reference proteome</keyword>
<dbReference type="InterPro" id="IPR043128">
    <property type="entry name" value="Rev_trsase/Diguanyl_cyclase"/>
</dbReference>
<gene>
    <name evidence="3" type="ORF">BL253_08650</name>
</gene>